<dbReference type="GO" id="GO:0050661">
    <property type="term" value="F:NADP binding"/>
    <property type="evidence" value="ECO:0007669"/>
    <property type="project" value="InterPro"/>
</dbReference>
<gene>
    <name evidence="9" type="ORF">RI129_003938</name>
</gene>
<dbReference type="Proteomes" id="UP001329430">
    <property type="component" value="Chromosome 2"/>
</dbReference>
<evidence type="ECO:0000313" key="10">
    <source>
        <dbReference type="Proteomes" id="UP001329430"/>
    </source>
</evidence>
<keyword evidence="4 8" id="KW-0274">FAD</keyword>
<evidence type="ECO:0000313" key="9">
    <source>
        <dbReference type="EMBL" id="KAK5649046.1"/>
    </source>
</evidence>
<evidence type="ECO:0000256" key="5">
    <source>
        <dbReference type="ARBA" id="ARBA00022857"/>
    </source>
</evidence>
<keyword evidence="7 8" id="KW-0503">Monooxygenase</keyword>
<sequence>MPSTMKIAVIGAGPAGLVSLKYALDEAYECDVFEQTGTLGGTWVYTDKIHIDENGIPIHSSMYKGMRTNLPKEVMYFLDFPYPDTKIKSYLGQREVLEYFNHYAEFFNLQKHIKYFKRVMHVEPLNNQKWALTVKDVKSGLEEVYEYNAVFVCNGHYSSPRIPILPGHNLYKGIQIHSHDYRTPEPYLNKRVLVIGAGSSGKDIAIKIAESAKQVFLSHRYDTKITYRTNLTSKPEVTKLYYNEVTFEDNTKEEIDAVLYCTGYTFTYPFLSEACGISVEDNWVRPLYKHIVNINHPTMFFIGVPFLVPTIPVCDIQVRFALAELKKKFLPKRVIMLKELEDYVEDRKLKNIPRRHYHKIGDANLQNYFLELSKVAGVRPVPAVISKLYARARMNRNLEDCFKIIDEETFIQLN</sequence>
<evidence type="ECO:0000256" key="4">
    <source>
        <dbReference type="ARBA" id="ARBA00022827"/>
    </source>
</evidence>
<dbReference type="EMBL" id="JAVRBK010000002">
    <property type="protein sequence ID" value="KAK5649046.1"/>
    <property type="molecule type" value="Genomic_DNA"/>
</dbReference>
<dbReference type="Gene3D" id="3.50.50.60">
    <property type="entry name" value="FAD/NAD(P)-binding domain"/>
    <property type="match status" value="2"/>
</dbReference>
<accession>A0AAN7VQJ8</accession>
<dbReference type="FunFam" id="3.50.50.60:FF:000138">
    <property type="entry name" value="Flavin-containing monooxygenase"/>
    <property type="match status" value="1"/>
</dbReference>
<dbReference type="AlphaFoldDB" id="A0AAN7VQJ8"/>
<keyword evidence="6 8" id="KW-0560">Oxidoreductase</keyword>
<evidence type="ECO:0000256" key="8">
    <source>
        <dbReference type="RuleBase" id="RU361177"/>
    </source>
</evidence>
<dbReference type="SUPFAM" id="SSF51905">
    <property type="entry name" value="FAD/NAD(P)-binding domain"/>
    <property type="match status" value="2"/>
</dbReference>
<keyword evidence="10" id="KW-1185">Reference proteome</keyword>
<dbReference type="InterPro" id="IPR036188">
    <property type="entry name" value="FAD/NAD-bd_sf"/>
</dbReference>
<dbReference type="InterPro" id="IPR000960">
    <property type="entry name" value="Flavin_mOase"/>
</dbReference>
<evidence type="ECO:0000256" key="7">
    <source>
        <dbReference type="ARBA" id="ARBA00023033"/>
    </source>
</evidence>
<dbReference type="GO" id="GO:0050660">
    <property type="term" value="F:flavin adenine dinucleotide binding"/>
    <property type="evidence" value="ECO:0007669"/>
    <property type="project" value="InterPro"/>
</dbReference>
<name>A0AAN7VQJ8_9COLE</name>
<comment type="caution">
    <text evidence="9">The sequence shown here is derived from an EMBL/GenBank/DDBJ whole genome shotgun (WGS) entry which is preliminary data.</text>
</comment>
<evidence type="ECO:0000256" key="1">
    <source>
        <dbReference type="ARBA" id="ARBA00001974"/>
    </source>
</evidence>
<dbReference type="EC" id="1.-.-.-" evidence="8"/>
<keyword evidence="5" id="KW-0521">NADP</keyword>
<proteinExistence type="inferred from homology"/>
<dbReference type="GO" id="GO:0004499">
    <property type="term" value="F:N,N-dimethylaniline monooxygenase activity"/>
    <property type="evidence" value="ECO:0007669"/>
    <property type="project" value="InterPro"/>
</dbReference>
<protein>
    <recommendedName>
        <fullName evidence="8">Flavin-containing monooxygenase</fullName>
        <ecNumber evidence="8">1.-.-.-</ecNumber>
    </recommendedName>
</protein>
<comment type="similarity">
    <text evidence="2 8">Belongs to the FMO family.</text>
</comment>
<comment type="cofactor">
    <cofactor evidence="1 8">
        <name>FAD</name>
        <dbReference type="ChEBI" id="CHEBI:57692"/>
    </cofactor>
</comment>
<dbReference type="Pfam" id="PF00743">
    <property type="entry name" value="FMO-like"/>
    <property type="match status" value="2"/>
</dbReference>
<dbReference type="PIRSF" id="PIRSF000332">
    <property type="entry name" value="FMO"/>
    <property type="match status" value="1"/>
</dbReference>
<reference evidence="9 10" key="1">
    <citation type="journal article" date="2024" name="Insects">
        <title>An Improved Chromosome-Level Genome Assembly of the Firefly Pyrocoelia pectoralis.</title>
        <authorList>
            <person name="Fu X."/>
            <person name="Meyer-Rochow V.B."/>
            <person name="Ballantyne L."/>
            <person name="Zhu X."/>
        </authorList>
    </citation>
    <scope>NUCLEOTIDE SEQUENCE [LARGE SCALE GENOMIC DNA]</scope>
    <source>
        <strain evidence="9">XCY_ONT2</strain>
    </source>
</reference>
<dbReference type="InterPro" id="IPR050346">
    <property type="entry name" value="FMO-like"/>
</dbReference>
<organism evidence="9 10">
    <name type="scientific">Pyrocoelia pectoralis</name>
    <dbReference type="NCBI Taxonomy" id="417401"/>
    <lineage>
        <taxon>Eukaryota</taxon>
        <taxon>Metazoa</taxon>
        <taxon>Ecdysozoa</taxon>
        <taxon>Arthropoda</taxon>
        <taxon>Hexapoda</taxon>
        <taxon>Insecta</taxon>
        <taxon>Pterygota</taxon>
        <taxon>Neoptera</taxon>
        <taxon>Endopterygota</taxon>
        <taxon>Coleoptera</taxon>
        <taxon>Polyphaga</taxon>
        <taxon>Elateriformia</taxon>
        <taxon>Elateroidea</taxon>
        <taxon>Lampyridae</taxon>
        <taxon>Lampyrinae</taxon>
        <taxon>Pyrocoelia</taxon>
    </lineage>
</organism>
<evidence type="ECO:0000256" key="2">
    <source>
        <dbReference type="ARBA" id="ARBA00009183"/>
    </source>
</evidence>
<dbReference type="PANTHER" id="PTHR23023">
    <property type="entry name" value="DIMETHYLANILINE MONOOXYGENASE"/>
    <property type="match status" value="1"/>
</dbReference>
<evidence type="ECO:0000256" key="3">
    <source>
        <dbReference type="ARBA" id="ARBA00022630"/>
    </source>
</evidence>
<keyword evidence="3 8" id="KW-0285">Flavoprotein</keyword>
<dbReference type="PRINTS" id="PR00370">
    <property type="entry name" value="FMOXYGENASE"/>
</dbReference>
<evidence type="ECO:0000256" key="6">
    <source>
        <dbReference type="ARBA" id="ARBA00023002"/>
    </source>
</evidence>
<dbReference type="InterPro" id="IPR020946">
    <property type="entry name" value="Flavin_mOase-like"/>
</dbReference>